<sequence>MKRLLHFKSMILSSMLLFGCALNFFAENKPYLLMNEEFVSLIVSENGDKIPQNRIWTLTKDTVNISKVFYGLLVDPLWKFNGFEHGFEHCCSWVGFKGYHFDLSSAISVGLGLLDCYFLYDDLKDIRFDQKQIISTLKI</sequence>
<reference evidence="2" key="1">
    <citation type="journal article" date="2023" name="ISME J.">
        <title>Emergence of putative energy parasites within Clostridia revealed by genome analysis of a novel endosymbiotic clade.</title>
        <authorList>
            <person name="Takahashi K."/>
            <person name="Kuwahara H."/>
            <person name="Horikawa Y."/>
            <person name="Izawa K."/>
            <person name="Kato D."/>
            <person name="Inagaki T."/>
            <person name="Yuki M."/>
            <person name="Ohkuma M."/>
            <person name="Hongoh Y."/>
        </authorList>
    </citation>
    <scope>NUCLEOTIDE SEQUENCE</scope>
    <source>
        <strain evidence="2">RsTa-C01</strain>
    </source>
</reference>
<gene>
    <name evidence="2" type="ORF">RsTaC01_0012</name>
</gene>
<keyword evidence="1" id="KW-0732">Signal</keyword>
<dbReference type="AlphaFoldDB" id="A0AA48HVV4"/>
<feature type="signal peptide" evidence="1">
    <location>
        <begin position="1"/>
        <end position="26"/>
    </location>
</feature>
<accession>A0AA48HVV4</accession>
<proteinExistence type="predicted"/>
<evidence type="ECO:0000313" key="2">
    <source>
        <dbReference type="EMBL" id="BED92328.1"/>
    </source>
</evidence>
<dbReference type="PROSITE" id="PS51257">
    <property type="entry name" value="PROKAR_LIPOPROTEIN"/>
    <property type="match status" value="1"/>
</dbReference>
<dbReference type="KEGG" id="ptrh:RsTaC01_0012"/>
<protein>
    <recommendedName>
        <fullName evidence="3">Lipoprotein</fullName>
    </recommendedName>
</protein>
<organism evidence="2">
    <name type="scientific">Candidatus Paraimprobicoccus trichonymphae</name>
    <dbReference type="NCBI Taxonomy" id="3033793"/>
    <lineage>
        <taxon>Bacteria</taxon>
        <taxon>Bacillati</taxon>
        <taxon>Bacillota</taxon>
        <taxon>Clostridia</taxon>
        <taxon>Candidatus Paraimprobicoccus</taxon>
    </lineage>
</organism>
<evidence type="ECO:0000256" key="1">
    <source>
        <dbReference type="SAM" id="SignalP"/>
    </source>
</evidence>
<dbReference type="EMBL" id="AP027925">
    <property type="protein sequence ID" value="BED92328.1"/>
    <property type="molecule type" value="Genomic_DNA"/>
</dbReference>
<name>A0AA48HVV4_9FIRM</name>
<evidence type="ECO:0008006" key="3">
    <source>
        <dbReference type="Google" id="ProtNLM"/>
    </source>
</evidence>
<feature type="chain" id="PRO_5041455666" description="Lipoprotein" evidence="1">
    <location>
        <begin position="27"/>
        <end position="139"/>
    </location>
</feature>
<dbReference type="Proteomes" id="UP001335720">
    <property type="component" value="Chromosome"/>
</dbReference>